<feature type="compositionally biased region" description="Basic residues" evidence="1">
    <location>
        <begin position="1"/>
        <end position="16"/>
    </location>
</feature>
<evidence type="ECO:0000313" key="3">
    <source>
        <dbReference type="Proteomes" id="UP001335648"/>
    </source>
</evidence>
<feature type="region of interest" description="Disordered" evidence="1">
    <location>
        <begin position="1"/>
        <end position="30"/>
    </location>
</feature>
<evidence type="ECO:0000313" key="2">
    <source>
        <dbReference type="EMBL" id="KAK5904357.1"/>
    </source>
</evidence>
<feature type="region of interest" description="Disordered" evidence="1">
    <location>
        <begin position="58"/>
        <end position="124"/>
    </location>
</feature>
<dbReference type="Proteomes" id="UP001335648">
    <property type="component" value="Unassembled WGS sequence"/>
</dbReference>
<reference evidence="2 3" key="1">
    <citation type="journal article" date="2023" name="Mol. Biol. Evol.">
        <title>Genomics of Secondarily Temperate Adaptation in the Only Non-Antarctic Icefish.</title>
        <authorList>
            <person name="Rivera-Colon A.G."/>
            <person name="Rayamajhi N."/>
            <person name="Minhas B.F."/>
            <person name="Madrigal G."/>
            <person name="Bilyk K.T."/>
            <person name="Yoon V."/>
            <person name="Hune M."/>
            <person name="Gregory S."/>
            <person name="Cheng C.H.C."/>
            <person name="Catchen J.M."/>
        </authorList>
    </citation>
    <scope>NUCLEOTIDE SEQUENCE [LARGE SCALE GENOMIC DNA]</scope>
    <source>
        <strain evidence="2">JC2023a</strain>
    </source>
</reference>
<dbReference type="EMBL" id="JAULUE010002050">
    <property type="protein sequence ID" value="KAK5904357.1"/>
    <property type="molecule type" value="Genomic_DNA"/>
</dbReference>
<feature type="compositionally biased region" description="Basic and acidic residues" evidence="1">
    <location>
        <begin position="83"/>
        <end position="114"/>
    </location>
</feature>
<feature type="compositionally biased region" description="Low complexity" evidence="1">
    <location>
        <begin position="58"/>
        <end position="76"/>
    </location>
</feature>
<protein>
    <submittedName>
        <fullName evidence="2">Uncharacterized protein</fullName>
    </submittedName>
</protein>
<proteinExistence type="predicted"/>
<keyword evidence="3" id="KW-1185">Reference proteome</keyword>
<gene>
    <name evidence="2" type="ORF">CesoFtcFv8_005932</name>
</gene>
<dbReference type="AlphaFoldDB" id="A0AAN8H6Y4"/>
<name>A0AAN8H6Y4_9TELE</name>
<organism evidence="2 3">
    <name type="scientific">Champsocephalus esox</name>
    <name type="common">pike icefish</name>
    <dbReference type="NCBI Taxonomy" id="159716"/>
    <lineage>
        <taxon>Eukaryota</taxon>
        <taxon>Metazoa</taxon>
        <taxon>Chordata</taxon>
        <taxon>Craniata</taxon>
        <taxon>Vertebrata</taxon>
        <taxon>Euteleostomi</taxon>
        <taxon>Actinopterygii</taxon>
        <taxon>Neopterygii</taxon>
        <taxon>Teleostei</taxon>
        <taxon>Neoteleostei</taxon>
        <taxon>Acanthomorphata</taxon>
        <taxon>Eupercaria</taxon>
        <taxon>Perciformes</taxon>
        <taxon>Notothenioidei</taxon>
        <taxon>Channichthyidae</taxon>
        <taxon>Champsocephalus</taxon>
    </lineage>
</organism>
<sequence>MGNLKKKKNAAVKRKALLSPSPPSLSLPESSVAVSFRLSGDYQAEESVRKIGEARLRSSVVSNSSTAPAAAAAREAGWLSKPTEGHIGWRGEDSTREARRDAGAEPAGGKEEKSACLPNQLREE</sequence>
<evidence type="ECO:0000256" key="1">
    <source>
        <dbReference type="SAM" id="MobiDB-lite"/>
    </source>
</evidence>
<comment type="caution">
    <text evidence="2">The sequence shown here is derived from an EMBL/GenBank/DDBJ whole genome shotgun (WGS) entry which is preliminary data.</text>
</comment>
<accession>A0AAN8H6Y4</accession>